<proteinExistence type="predicted"/>
<keyword evidence="3" id="KW-1185">Reference proteome</keyword>
<name>A0ABM8X0D7_9BURK</name>
<feature type="compositionally biased region" description="Polar residues" evidence="1">
    <location>
        <begin position="64"/>
        <end position="80"/>
    </location>
</feature>
<organism evidence="2 3">
    <name type="scientific">Cupriavidus pinatubonensis</name>
    <dbReference type="NCBI Taxonomy" id="248026"/>
    <lineage>
        <taxon>Bacteria</taxon>
        <taxon>Pseudomonadati</taxon>
        <taxon>Pseudomonadota</taxon>
        <taxon>Betaproteobacteria</taxon>
        <taxon>Burkholderiales</taxon>
        <taxon>Burkholderiaceae</taxon>
        <taxon>Cupriavidus</taxon>
    </lineage>
</organism>
<sequence length="119" mass="12555">MAWETAKKEDGNNARAPLPSGIGAVSGRKSGVCERHRRTSEQVQPRRGKRQRTQRCHADLSIGFQRTASTVRGGMSSTSDAGPASSHGVPMLVSGACPTASGACGGTGRIWLARQLPKR</sequence>
<protein>
    <submittedName>
        <fullName evidence="2">Uncharacterized protein</fullName>
    </submittedName>
</protein>
<dbReference type="Proteomes" id="UP000701702">
    <property type="component" value="Unassembled WGS sequence"/>
</dbReference>
<feature type="compositionally biased region" description="Basic residues" evidence="1">
    <location>
        <begin position="46"/>
        <end position="55"/>
    </location>
</feature>
<evidence type="ECO:0000256" key="1">
    <source>
        <dbReference type="SAM" id="MobiDB-lite"/>
    </source>
</evidence>
<reference evidence="2 3" key="1">
    <citation type="submission" date="2021-08" db="EMBL/GenBank/DDBJ databases">
        <authorList>
            <person name="Peeters C."/>
        </authorList>
    </citation>
    <scope>NUCLEOTIDE SEQUENCE [LARGE SCALE GENOMIC DNA]</scope>
    <source>
        <strain evidence="2 3">LMG 23994</strain>
    </source>
</reference>
<gene>
    <name evidence="2" type="ORF">LMG23994_02603</name>
</gene>
<evidence type="ECO:0000313" key="3">
    <source>
        <dbReference type="Proteomes" id="UP000701702"/>
    </source>
</evidence>
<evidence type="ECO:0000313" key="2">
    <source>
        <dbReference type="EMBL" id="CAG9173299.1"/>
    </source>
</evidence>
<comment type="caution">
    <text evidence="2">The sequence shown here is derived from an EMBL/GenBank/DDBJ whole genome shotgun (WGS) entry which is preliminary data.</text>
</comment>
<dbReference type="EMBL" id="CAJZAF010000012">
    <property type="protein sequence ID" value="CAG9173299.1"/>
    <property type="molecule type" value="Genomic_DNA"/>
</dbReference>
<feature type="region of interest" description="Disordered" evidence="1">
    <location>
        <begin position="1"/>
        <end position="90"/>
    </location>
</feature>
<accession>A0ABM8X0D7</accession>
<feature type="compositionally biased region" description="Basic and acidic residues" evidence="1">
    <location>
        <begin position="1"/>
        <end position="12"/>
    </location>
</feature>